<accession>A0AAN6WE11</accession>
<evidence type="ECO:0000256" key="3">
    <source>
        <dbReference type="SAM" id="MobiDB-lite"/>
    </source>
</evidence>
<dbReference type="Gene3D" id="1.25.40.10">
    <property type="entry name" value="Tetratricopeptide repeat domain"/>
    <property type="match status" value="2"/>
</dbReference>
<gene>
    <name evidence="4" type="ORF">QBC36DRAFT_307649</name>
</gene>
<dbReference type="Pfam" id="PF13812">
    <property type="entry name" value="PPR_3"/>
    <property type="match status" value="1"/>
</dbReference>
<dbReference type="PANTHER" id="PTHR47939">
    <property type="entry name" value="MEMBRANE-ASSOCIATED SALT-INDUCIBLE PROTEIN-LIKE"/>
    <property type="match status" value="1"/>
</dbReference>
<dbReference type="PROSITE" id="PS51375">
    <property type="entry name" value="PPR"/>
    <property type="match status" value="2"/>
</dbReference>
<dbReference type="AlphaFoldDB" id="A0AAN6WE11"/>
<evidence type="ECO:0000256" key="2">
    <source>
        <dbReference type="PROSITE-ProRule" id="PRU00708"/>
    </source>
</evidence>
<dbReference type="InterPro" id="IPR011990">
    <property type="entry name" value="TPR-like_helical_dom_sf"/>
</dbReference>
<comment type="caution">
    <text evidence="4">The sequence shown here is derived from an EMBL/GenBank/DDBJ whole genome shotgun (WGS) entry which is preliminary data.</text>
</comment>
<name>A0AAN6WE11_9PEZI</name>
<reference evidence="4" key="2">
    <citation type="submission" date="2023-05" db="EMBL/GenBank/DDBJ databases">
        <authorList>
            <consortium name="Lawrence Berkeley National Laboratory"/>
            <person name="Steindorff A."/>
            <person name="Hensen N."/>
            <person name="Bonometti L."/>
            <person name="Westerberg I."/>
            <person name="Brannstrom I.O."/>
            <person name="Guillou S."/>
            <person name="Cros-Aarteil S."/>
            <person name="Calhoun S."/>
            <person name="Haridas S."/>
            <person name="Kuo A."/>
            <person name="Mondo S."/>
            <person name="Pangilinan J."/>
            <person name="Riley R."/>
            <person name="Labutti K."/>
            <person name="Andreopoulos B."/>
            <person name="Lipzen A."/>
            <person name="Chen C."/>
            <person name="Yanf M."/>
            <person name="Daum C."/>
            <person name="Ng V."/>
            <person name="Clum A."/>
            <person name="Ohm R."/>
            <person name="Martin F."/>
            <person name="Silar P."/>
            <person name="Natvig D."/>
            <person name="Lalanne C."/>
            <person name="Gautier V."/>
            <person name="Ament-Velasquez S.L."/>
            <person name="Kruys A."/>
            <person name="Hutchinson M.I."/>
            <person name="Powell A.J."/>
            <person name="Barry K."/>
            <person name="Miller A.N."/>
            <person name="Grigoriev I.V."/>
            <person name="Debuchy R."/>
            <person name="Gladieux P."/>
            <person name="Thoren M.H."/>
            <person name="Johannesson H."/>
        </authorList>
    </citation>
    <scope>NUCLEOTIDE SEQUENCE</scope>
    <source>
        <strain evidence="4">CBS 892.96</strain>
    </source>
</reference>
<feature type="compositionally biased region" description="Pro residues" evidence="3">
    <location>
        <begin position="93"/>
        <end position="103"/>
    </location>
</feature>
<dbReference type="Proteomes" id="UP001302321">
    <property type="component" value="Unassembled WGS sequence"/>
</dbReference>
<reference evidence="4" key="1">
    <citation type="journal article" date="2023" name="Mol. Phylogenet. Evol.">
        <title>Genome-scale phylogeny and comparative genomics of the fungal order Sordariales.</title>
        <authorList>
            <person name="Hensen N."/>
            <person name="Bonometti L."/>
            <person name="Westerberg I."/>
            <person name="Brannstrom I.O."/>
            <person name="Guillou S."/>
            <person name="Cros-Aarteil S."/>
            <person name="Calhoun S."/>
            <person name="Haridas S."/>
            <person name="Kuo A."/>
            <person name="Mondo S."/>
            <person name="Pangilinan J."/>
            <person name="Riley R."/>
            <person name="LaButti K."/>
            <person name="Andreopoulos B."/>
            <person name="Lipzen A."/>
            <person name="Chen C."/>
            <person name="Yan M."/>
            <person name="Daum C."/>
            <person name="Ng V."/>
            <person name="Clum A."/>
            <person name="Steindorff A."/>
            <person name="Ohm R.A."/>
            <person name="Martin F."/>
            <person name="Silar P."/>
            <person name="Natvig D.O."/>
            <person name="Lalanne C."/>
            <person name="Gautier V."/>
            <person name="Ament-Velasquez S.L."/>
            <person name="Kruys A."/>
            <person name="Hutchinson M.I."/>
            <person name="Powell A.J."/>
            <person name="Barry K."/>
            <person name="Miller A.N."/>
            <person name="Grigoriev I.V."/>
            <person name="Debuchy R."/>
            <person name="Gladieux P."/>
            <person name="Hiltunen Thoren M."/>
            <person name="Johannesson H."/>
        </authorList>
    </citation>
    <scope>NUCLEOTIDE SEQUENCE</scope>
    <source>
        <strain evidence="4">CBS 892.96</strain>
    </source>
</reference>
<sequence length="976" mass="109614">MRDLGRSVCLRCEFQLLAAARGRGPRPSTPRSYSSSSRPTPVRTPANGAVPEQEDPEPPSDSLEVASRRRAAAVAMFRSILGTRAQLDGLAQRPPPTPAPPTPSVLSTKPTEPIAPNVKSSSPPVAQAPLPAPVSNPVQAPERIESVPVAESKEPIAEQERIGTSEAPDEVETPETQKIQNVPEALEAPENPEPISETPKTPEEAYGSDAGPAGSSLDFLGDVAKLKQMMTVDREYEAAFALFEEKFYPMVKAKGGMPRVMKDEVARDFVSYLTKAKINNLEDTKLPSVSRITEITFELSSLYYVAWGTLVLSMVQHICRQQTTPDAFSSLQDYEAAMAKRDALTRDLLGAWNIFVQYNPGFLQEVPRRNAAPTPATKKLHERVPGLSNSIPPRVPYTQLFISLSHAKLQKNTTRYNISWAAYATYRMLMDRVNATRGMQEEASTFTRMMKNVLTRAQPPNDRDLEYYFADYPHLLRYIRDLGEKDGNHIWYVRVKTPEEERRQHRIDIHRRIGAALRRTDLKEVKAAWADFWGPQKKPDAAQIKAMTEDPTLFDYFIQAFMQLRQTDLTNHVWESMHRVQIQPTIKTWSALIEGCSRARAKAALNKVWDNLIVAGIKLDVHIWTSRVAGLFKSGDPEGGIRALVDMEKTWATRDKNPLIAVQPSIEPVNAAVSGLFRLNRQKDVMTVLAWAAKQGINPDIHTFNILLRPLVLNGDIPGVRRLLSQMQDAGIEADASTFTILFEGTMKNYGDRSQEEQLAHVKRFITEMETCGIGANMMTYAKIIKLLVDQGEAGKDTLKAVYGHILQSGLEPTPHIYTMLVEHYFSQDPPNSQAVTDLIINRRLHGPKANVDRVFWERVISGYCQVGEVEKAQEVFKKEFEGKTEVGMTFGMLHDYLEGLLRAGDMEGARRLVRKAREMKEDLVVVDGEKDGKGMRLEAVRPGAAGLRGQGRLVMEMRWWRHRFWFLAEREGVLN</sequence>
<evidence type="ECO:0008006" key="6">
    <source>
        <dbReference type="Google" id="ProtNLM"/>
    </source>
</evidence>
<evidence type="ECO:0000313" key="5">
    <source>
        <dbReference type="Proteomes" id="UP001302321"/>
    </source>
</evidence>
<keyword evidence="5" id="KW-1185">Reference proteome</keyword>
<dbReference type="InterPro" id="IPR002885">
    <property type="entry name" value="PPR_rpt"/>
</dbReference>
<feature type="repeat" description="PPR" evidence="2">
    <location>
        <begin position="853"/>
        <end position="887"/>
    </location>
</feature>
<proteinExistence type="predicted"/>
<feature type="region of interest" description="Disordered" evidence="3">
    <location>
        <begin position="19"/>
        <end position="69"/>
    </location>
</feature>
<dbReference type="PANTHER" id="PTHR47939:SF13">
    <property type="entry name" value="OS03G0201400 PROTEIN"/>
    <property type="match status" value="1"/>
</dbReference>
<feature type="repeat" description="PPR" evidence="2">
    <location>
        <begin position="700"/>
        <end position="734"/>
    </location>
</feature>
<organism evidence="4 5">
    <name type="scientific">Triangularia setosa</name>
    <dbReference type="NCBI Taxonomy" id="2587417"/>
    <lineage>
        <taxon>Eukaryota</taxon>
        <taxon>Fungi</taxon>
        <taxon>Dikarya</taxon>
        <taxon>Ascomycota</taxon>
        <taxon>Pezizomycotina</taxon>
        <taxon>Sordariomycetes</taxon>
        <taxon>Sordariomycetidae</taxon>
        <taxon>Sordariales</taxon>
        <taxon>Podosporaceae</taxon>
        <taxon>Triangularia</taxon>
    </lineage>
</organism>
<feature type="compositionally biased region" description="Basic and acidic residues" evidence="3">
    <location>
        <begin position="151"/>
        <end position="163"/>
    </location>
</feature>
<feature type="compositionally biased region" description="Low complexity" evidence="3">
    <location>
        <begin position="120"/>
        <end position="135"/>
    </location>
</feature>
<protein>
    <recommendedName>
        <fullName evidence="6">Pentatricopeptide repeat-containing protein</fullName>
    </recommendedName>
</protein>
<keyword evidence="1" id="KW-0677">Repeat</keyword>
<evidence type="ECO:0000256" key="1">
    <source>
        <dbReference type="ARBA" id="ARBA00022737"/>
    </source>
</evidence>
<dbReference type="EMBL" id="MU866105">
    <property type="protein sequence ID" value="KAK4180014.1"/>
    <property type="molecule type" value="Genomic_DNA"/>
</dbReference>
<feature type="region of interest" description="Disordered" evidence="3">
    <location>
        <begin position="87"/>
        <end position="213"/>
    </location>
</feature>
<dbReference type="InterPro" id="IPR050667">
    <property type="entry name" value="PPR-containing_protein"/>
</dbReference>
<evidence type="ECO:0000313" key="4">
    <source>
        <dbReference type="EMBL" id="KAK4180014.1"/>
    </source>
</evidence>
<feature type="compositionally biased region" description="Low complexity" evidence="3">
    <location>
        <begin position="21"/>
        <end position="45"/>
    </location>
</feature>
<dbReference type="Pfam" id="PF01535">
    <property type="entry name" value="PPR"/>
    <property type="match status" value="1"/>
</dbReference>